<dbReference type="EMBL" id="NAJM01000014">
    <property type="protein sequence ID" value="RVX72060.1"/>
    <property type="molecule type" value="Genomic_DNA"/>
</dbReference>
<protein>
    <recommendedName>
        <fullName evidence="3">Methyltransferase type 11 domain-containing protein</fullName>
    </recommendedName>
</protein>
<dbReference type="InterPro" id="IPR029063">
    <property type="entry name" value="SAM-dependent_MTases_sf"/>
</dbReference>
<name>A0A438N8F4_EXOME</name>
<evidence type="ECO:0008006" key="3">
    <source>
        <dbReference type="Google" id="ProtNLM"/>
    </source>
</evidence>
<gene>
    <name evidence="1" type="ORF">B0A52_04658</name>
</gene>
<dbReference type="PANTHER" id="PTHR43591">
    <property type="entry name" value="METHYLTRANSFERASE"/>
    <property type="match status" value="1"/>
</dbReference>
<dbReference type="VEuPathDB" id="FungiDB:PV10_01061"/>
<dbReference type="Gene3D" id="3.40.50.150">
    <property type="entry name" value="Vaccinia Virus protein VP39"/>
    <property type="match status" value="1"/>
</dbReference>
<dbReference type="AlphaFoldDB" id="A0A438N8F4"/>
<dbReference type="Pfam" id="PF13489">
    <property type="entry name" value="Methyltransf_23"/>
    <property type="match status" value="1"/>
</dbReference>
<dbReference type="OrthoDB" id="66144at2759"/>
<dbReference type="Proteomes" id="UP000288859">
    <property type="component" value="Unassembled WGS sequence"/>
</dbReference>
<sequence length="271" mass="30082">MGDDLASRNKEHFDQDASHHLADWAELIQAVVKEFQARRLWMSSKWTDSSGSSSGQTSVRLLDYACGSGTASKVHSHFYWLLYPLSWRKYANIEWALLPFVTQAVGLDISPGMVAEYNKWAQDTGFGPEKVQAYEYDLLSEDSSKGLVGQISLSDFDIVIVSMALHHVSDPAKLLSRLTQCLRKGGVCVVLDRVPESTSTSTPEAELSSTQAQVLQTINQFGFSEEDMRKLFCEAGLGHDVDYVLIERRFEATFMGKRLSIGGFIAKGGLV</sequence>
<dbReference type="PANTHER" id="PTHR43591:SF108">
    <property type="entry name" value="S-ADENOSYL-L-METHIONINE-DEPENDENT METHYLTRANSFERASE"/>
    <property type="match status" value="1"/>
</dbReference>
<reference evidence="1 2" key="1">
    <citation type="submission" date="2017-03" db="EMBL/GenBank/DDBJ databases">
        <title>Genomes of endolithic fungi from Antarctica.</title>
        <authorList>
            <person name="Coleine C."/>
            <person name="Masonjones S."/>
            <person name="Stajich J.E."/>
        </authorList>
    </citation>
    <scope>NUCLEOTIDE SEQUENCE [LARGE SCALE GENOMIC DNA]</scope>
    <source>
        <strain evidence="1 2">CCFEE 6314</strain>
    </source>
</reference>
<dbReference type="SUPFAM" id="SSF53335">
    <property type="entry name" value="S-adenosyl-L-methionine-dependent methyltransferases"/>
    <property type="match status" value="1"/>
</dbReference>
<organism evidence="1 2">
    <name type="scientific">Exophiala mesophila</name>
    <name type="common">Black yeast-like fungus</name>
    <dbReference type="NCBI Taxonomy" id="212818"/>
    <lineage>
        <taxon>Eukaryota</taxon>
        <taxon>Fungi</taxon>
        <taxon>Dikarya</taxon>
        <taxon>Ascomycota</taxon>
        <taxon>Pezizomycotina</taxon>
        <taxon>Eurotiomycetes</taxon>
        <taxon>Chaetothyriomycetidae</taxon>
        <taxon>Chaetothyriales</taxon>
        <taxon>Herpotrichiellaceae</taxon>
        <taxon>Exophiala</taxon>
    </lineage>
</organism>
<dbReference type="CDD" id="cd02440">
    <property type="entry name" value="AdoMet_MTases"/>
    <property type="match status" value="1"/>
</dbReference>
<proteinExistence type="predicted"/>
<evidence type="ECO:0000313" key="1">
    <source>
        <dbReference type="EMBL" id="RVX72060.1"/>
    </source>
</evidence>
<accession>A0A438N8F4</accession>
<comment type="caution">
    <text evidence="1">The sequence shown here is derived from an EMBL/GenBank/DDBJ whole genome shotgun (WGS) entry which is preliminary data.</text>
</comment>
<evidence type="ECO:0000313" key="2">
    <source>
        <dbReference type="Proteomes" id="UP000288859"/>
    </source>
</evidence>